<evidence type="ECO:0000256" key="1">
    <source>
        <dbReference type="ARBA" id="ARBA00004442"/>
    </source>
</evidence>
<dbReference type="PROSITE" id="PS51257">
    <property type="entry name" value="PROKAR_LIPOPROTEIN"/>
    <property type="match status" value="1"/>
</dbReference>
<sequence>MKNYNNKKSIVKKLGYAGLFLAISATVLQGCANLDPDPIEFNLPPESFASLTDFDKGITGIYSTLLSAAQWTTFYAASWAGDDITTHFASNKADFRQFDQRVVQSTNGRLLNNWNAIYNIVNTANSLLERSQGMENLDVDQDRLNILIGEVYFLRGMALFHATRVHGKIPIPLTAIPDPNIGLSEQTDVYLQIESDFMEAELRLPDVYPGQEAGAPRPNKGSAKSLLARLYLDWAGFPVKDASKYTSAATKAKEVIDNAALYQFELSDNLEDLWRVANRFNNESVFTISYCGSCGFSTANLKDGILGLPSDFGGWQETFAEIKYFEDFPEGARKEATYRTDLDYTTFSDQKSPIFKKIAGPVDDLPAAAFITDRNDFYMRYAEVLLIYAEASGRSGASSSDAWEALNMIRRRAEGLPYATADASIDVTSGDLADLAFTERKWEFAGEYLRWFDLVRMEKVEEALIARDSPGTIQEHNEIQGSLGTNNYFSPVPQAIIDLNSNLGN</sequence>
<dbReference type="Gene3D" id="1.25.40.390">
    <property type="match status" value="1"/>
</dbReference>
<keyword evidence="4" id="KW-0472">Membrane</keyword>
<dbReference type="GO" id="GO:0009279">
    <property type="term" value="C:cell outer membrane"/>
    <property type="evidence" value="ECO:0007669"/>
    <property type="project" value="UniProtKB-SubCell"/>
</dbReference>
<evidence type="ECO:0000259" key="6">
    <source>
        <dbReference type="Pfam" id="PF07980"/>
    </source>
</evidence>
<dbReference type="OrthoDB" id="5694214at2"/>
<keyword evidence="5" id="KW-0998">Cell outer membrane</keyword>
<evidence type="ECO:0000313" key="9">
    <source>
        <dbReference type="Proteomes" id="UP000184314"/>
    </source>
</evidence>
<evidence type="ECO:0000256" key="3">
    <source>
        <dbReference type="ARBA" id="ARBA00022729"/>
    </source>
</evidence>
<dbReference type="STRING" id="228958.SAMN04488007_1733"/>
<dbReference type="CDD" id="cd08977">
    <property type="entry name" value="SusD"/>
    <property type="match status" value="1"/>
</dbReference>
<accession>A0A1M6MSU1</accession>
<comment type="similarity">
    <text evidence="2">Belongs to the SusD family.</text>
</comment>
<comment type="subcellular location">
    <subcellularLocation>
        <location evidence="1">Cell outer membrane</location>
    </subcellularLocation>
</comment>
<dbReference type="InterPro" id="IPR033985">
    <property type="entry name" value="SusD-like_N"/>
</dbReference>
<protein>
    <submittedName>
        <fullName evidence="8">Starch-binding associating with outer membrane</fullName>
    </submittedName>
</protein>
<name>A0A1M6MSU1_9FLAO</name>
<dbReference type="Pfam" id="PF14322">
    <property type="entry name" value="SusD-like_3"/>
    <property type="match status" value="1"/>
</dbReference>
<dbReference type="RefSeq" id="WP_073243057.1">
    <property type="nucleotide sequence ID" value="NZ_FQZX01000001.1"/>
</dbReference>
<gene>
    <name evidence="8" type="ORF">SAMN04488007_1733</name>
</gene>
<proteinExistence type="inferred from homology"/>
<dbReference type="Pfam" id="PF07980">
    <property type="entry name" value="SusD_RagB"/>
    <property type="match status" value="1"/>
</dbReference>
<dbReference type="SUPFAM" id="SSF48452">
    <property type="entry name" value="TPR-like"/>
    <property type="match status" value="1"/>
</dbReference>
<dbReference type="InterPro" id="IPR011990">
    <property type="entry name" value="TPR-like_helical_dom_sf"/>
</dbReference>
<organism evidence="8 9">
    <name type="scientific">Maribacter aquivivus</name>
    <dbReference type="NCBI Taxonomy" id="228958"/>
    <lineage>
        <taxon>Bacteria</taxon>
        <taxon>Pseudomonadati</taxon>
        <taxon>Bacteroidota</taxon>
        <taxon>Flavobacteriia</taxon>
        <taxon>Flavobacteriales</taxon>
        <taxon>Flavobacteriaceae</taxon>
        <taxon>Maribacter</taxon>
    </lineage>
</organism>
<keyword evidence="9" id="KW-1185">Reference proteome</keyword>
<evidence type="ECO:0000259" key="7">
    <source>
        <dbReference type="Pfam" id="PF14322"/>
    </source>
</evidence>
<feature type="domain" description="SusD-like N-terminal" evidence="7">
    <location>
        <begin position="52"/>
        <end position="232"/>
    </location>
</feature>
<keyword evidence="3" id="KW-0732">Signal</keyword>
<reference evidence="9" key="1">
    <citation type="submission" date="2016-11" db="EMBL/GenBank/DDBJ databases">
        <authorList>
            <person name="Varghese N."/>
            <person name="Submissions S."/>
        </authorList>
    </citation>
    <scope>NUCLEOTIDE SEQUENCE [LARGE SCALE GENOMIC DNA]</scope>
    <source>
        <strain evidence="9">DSM 16478</strain>
    </source>
</reference>
<evidence type="ECO:0000256" key="5">
    <source>
        <dbReference type="ARBA" id="ARBA00023237"/>
    </source>
</evidence>
<dbReference type="AlphaFoldDB" id="A0A1M6MSU1"/>
<feature type="domain" description="RagB/SusD" evidence="6">
    <location>
        <begin position="372"/>
        <end position="503"/>
    </location>
</feature>
<dbReference type="Proteomes" id="UP000184314">
    <property type="component" value="Unassembled WGS sequence"/>
</dbReference>
<dbReference type="InterPro" id="IPR012944">
    <property type="entry name" value="SusD_RagB_dom"/>
</dbReference>
<evidence type="ECO:0000256" key="2">
    <source>
        <dbReference type="ARBA" id="ARBA00006275"/>
    </source>
</evidence>
<evidence type="ECO:0000313" key="8">
    <source>
        <dbReference type="EMBL" id="SHJ86460.1"/>
    </source>
</evidence>
<dbReference type="EMBL" id="FQZX01000001">
    <property type="protein sequence ID" value="SHJ86460.1"/>
    <property type="molecule type" value="Genomic_DNA"/>
</dbReference>
<evidence type="ECO:0000256" key="4">
    <source>
        <dbReference type="ARBA" id="ARBA00023136"/>
    </source>
</evidence>